<gene>
    <name evidence="2" type="ORF">GPM918_LOCUS16532</name>
    <name evidence="3" type="ORF">OVA965_LOCUS20548</name>
    <name evidence="4" type="ORF">SRO942_LOCUS16532</name>
    <name evidence="5" type="ORF">TMI583_LOCUS20969</name>
</gene>
<dbReference type="Proteomes" id="UP000663829">
    <property type="component" value="Unassembled WGS sequence"/>
</dbReference>
<dbReference type="EMBL" id="CAJNOQ010004363">
    <property type="protein sequence ID" value="CAF1056019.1"/>
    <property type="molecule type" value="Genomic_DNA"/>
</dbReference>
<protein>
    <submittedName>
        <fullName evidence="2">Uncharacterized protein</fullName>
    </submittedName>
</protein>
<keyword evidence="6" id="KW-1185">Reference proteome</keyword>
<name>A0A814KRJ5_9BILA</name>
<evidence type="ECO:0000313" key="4">
    <source>
        <dbReference type="EMBL" id="CAF3825007.1"/>
    </source>
</evidence>
<sequence length="112" mass="12918">MIFLGAITILHECVHALKPVTTLSNGYWRMPTESGHEGGFIFEKMFMKGQITMKAHSDDIEFKVRGWSVDISALLINLENGDYNLDPFKQSAKQMLKRKRFHILFGFEQPLE</sequence>
<evidence type="ECO:0000313" key="5">
    <source>
        <dbReference type="EMBL" id="CAF3909765.1"/>
    </source>
</evidence>
<evidence type="ECO:0000313" key="3">
    <source>
        <dbReference type="EMBL" id="CAF1128810.1"/>
    </source>
</evidence>
<reference evidence="2" key="1">
    <citation type="submission" date="2021-02" db="EMBL/GenBank/DDBJ databases">
        <authorList>
            <person name="Nowell W R."/>
        </authorList>
    </citation>
    <scope>NUCLEOTIDE SEQUENCE</scope>
</reference>
<evidence type="ECO:0000313" key="6">
    <source>
        <dbReference type="Proteomes" id="UP000663829"/>
    </source>
</evidence>
<evidence type="ECO:0000313" key="2">
    <source>
        <dbReference type="EMBL" id="CAF1056019.1"/>
    </source>
</evidence>
<keyword evidence="1" id="KW-0732">Signal</keyword>
<organism evidence="2 6">
    <name type="scientific">Didymodactylos carnosus</name>
    <dbReference type="NCBI Taxonomy" id="1234261"/>
    <lineage>
        <taxon>Eukaryota</taxon>
        <taxon>Metazoa</taxon>
        <taxon>Spiralia</taxon>
        <taxon>Gnathifera</taxon>
        <taxon>Rotifera</taxon>
        <taxon>Eurotatoria</taxon>
        <taxon>Bdelloidea</taxon>
        <taxon>Philodinida</taxon>
        <taxon>Philodinidae</taxon>
        <taxon>Didymodactylos</taxon>
    </lineage>
</organism>
<dbReference type="EMBL" id="CAJNOK010010954">
    <property type="protein sequence ID" value="CAF1128810.1"/>
    <property type="molecule type" value="Genomic_DNA"/>
</dbReference>
<evidence type="ECO:0000256" key="1">
    <source>
        <dbReference type="SAM" id="SignalP"/>
    </source>
</evidence>
<dbReference type="EMBL" id="CAJOBA010020758">
    <property type="protein sequence ID" value="CAF3909765.1"/>
    <property type="molecule type" value="Genomic_DNA"/>
</dbReference>
<accession>A0A814KRJ5</accession>
<dbReference type="Proteomes" id="UP000677228">
    <property type="component" value="Unassembled WGS sequence"/>
</dbReference>
<dbReference type="EMBL" id="CAJOBC010004363">
    <property type="protein sequence ID" value="CAF3825007.1"/>
    <property type="molecule type" value="Genomic_DNA"/>
</dbReference>
<dbReference type="AlphaFoldDB" id="A0A814KRJ5"/>
<dbReference type="Proteomes" id="UP000682733">
    <property type="component" value="Unassembled WGS sequence"/>
</dbReference>
<feature type="chain" id="PRO_5036225052" evidence="1">
    <location>
        <begin position="17"/>
        <end position="112"/>
    </location>
</feature>
<dbReference type="Proteomes" id="UP000681722">
    <property type="component" value="Unassembled WGS sequence"/>
</dbReference>
<proteinExistence type="predicted"/>
<feature type="signal peptide" evidence="1">
    <location>
        <begin position="1"/>
        <end position="16"/>
    </location>
</feature>
<comment type="caution">
    <text evidence="2">The sequence shown here is derived from an EMBL/GenBank/DDBJ whole genome shotgun (WGS) entry which is preliminary data.</text>
</comment>